<dbReference type="Gene3D" id="1.10.132.50">
    <property type="entry name" value="ATP synthase (C/AC39) subunit, domain 3"/>
    <property type="match status" value="1"/>
</dbReference>
<gene>
    <name evidence="1" type="ORF">BWY73_00330</name>
</gene>
<dbReference type="InterPro" id="IPR044911">
    <property type="entry name" value="V-type_ATPase_csu/dsu_dom_3"/>
</dbReference>
<proteinExistence type="predicted"/>
<dbReference type="Proteomes" id="UP000485484">
    <property type="component" value="Unassembled WGS sequence"/>
</dbReference>
<comment type="caution">
    <text evidence="1">The sequence shown here is derived from an EMBL/GenBank/DDBJ whole genome shotgun (WGS) entry which is preliminary data.</text>
</comment>
<dbReference type="AlphaFoldDB" id="A0A1V5MJL7"/>
<name>A0A1V5MJL7_UNCT6</name>
<organism evidence="1">
    <name type="scientific">candidate division TA06 bacterium ADurb.Bin417</name>
    <dbReference type="NCBI Taxonomy" id="1852828"/>
    <lineage>
        <taxon>Bacteria</taxon>
        <taxon>Bacteria division TA06</taxon>
    </lineage>
</organism>
<accession>A0A1V5MJL7</accession>
<sequence>MALFAYAVGRVRALEARLIGAERFRQLEESAGWEGLLPELAGLGYPVPASDRNLSEWLRELRAGLWKLSDHLLEGTDYPYFYRLPIDFNNLVLLARSRAGLMDSGFEAEPGGSLETKSLESVWSGQGWFRLPAELAAGLKEGQRRLENDGPDGFEYELAGAVTRLMLRASGSSELLARLAVFFIDG</sequence>
<evidence type="ECO:0000313" key="1">
    <source>
        <dbReference type="EMBL" id="OPZ93418.1"/>
    </source>
</evidence>
<dbReference type="SUPFAM" id="SSF103486">
    <property type="entry name" value="V-type ATP synthase subunit C"/>
    <property type="match status" value="1"/>
</dbReference>
<dbReference type="EMBL" id="MWAK01000025">
    <property type="protein sequence ID" value="OPZ93418.1"/>
    <property type="molecule type" value="Genomic_DNA"/>
</dbReference>
<dbReference type="InterPro" id="IPR036079">
    <property type="entry name" value="ATPase_csu/dsu_sf"/>
</dbReference>
<reference evidence="1" key="1">
    <citation type="submission" date="2017-02" db="EMBL/GenBank/DDBJ databases">
        <title>Delving into the versatile metabolic prowess of the omnipresent phylum Bacteroidetes.</title>
        <authorList>
            <person name="Nobu M.K."/>
            <person name="Mei R."/>
            <person name="Narihiro T."/>
            <person name="Kuroda K."/>
            <person name="Liu W.-T."/>
        </authorList>
    </citation>
    <scope>NUCLEOTIDE SEQUENCE</scope>
    <source>
        <strain evidence="1">ADurb.Bin417</strain>
    </source>
</reference>
<protein>
    <submittedName>
        <fullName evidence="1">V-type ATP synthase subunit C</fullName>
    </submittedName>
</protein>